<keyword evidence="4" id="KW-1185">Reference proteome</keyword>
<dbReference type="PROSITE" id="PS51257">
    <property type="entry name" value="PROKAR_LIPOPROTEIN"/>
    <property type="match status" value="1"/>
</dbReference>
<protein>
    <submittedName>
        <fullName evidence="3">DUF3298 domain-containing protein</fullName>
    </submittedName>
</protein>
<comment type="caution">
    <text evidence="3">The sequence shown here is derived from an EMBL/GenBank/DDBJ whole genome shotgun (WGS) entry which is preliminary data.</text>
</comment>
<dbReference type="InterPro" id="IPR037126">
    <property type="entry name" value="PdaC/RsiV-like_sf"/>
</dbReference>
<feature type="domain" description="DUF3298" evidence="1">
    <location>
        <begin position="172"/>
        <end position="249"/>
    </location>
</feature>
<gene>
    <name evidence="3" type="ORF">IDJ76_03415</name>
</gene>
<evidence type="ECO:0000259" key="2">
    <source>
        <dbReference type="Pfam" id="PF13739"/>
    </source>
</evidence>
<dbReference type="Pfam" id="PF13739">
    <property type="entry name" value="PdaC"/>
    <property type="match status" value="1"/>
</dbReference>
<evidence type="ECO:0000259" key="1">
    <source>
        <dbReference type="Pfam" id="PF11738"/>
    </source>
</evidence>
<dbReference type="InterPro" id="IPR021729">
    <property type="entry name" value="DUF3298"/>
</dbReference>
<dbReference type="Proteomes" id="UP000619078">
    <property type="component" value="Unassembled WGS sequence"/>
</dbReference>
<dbReference type="Gene3D" id="3.30.565.40">
    <property type="entry name" value="Fervidobacterium nodosum Rt17-B1 like"/>
    <property type="match status" value="1"/>
</dbReference>
<organism evidence="3 4">
    <name type="scientific">Mucilaginibacter glaciei</name>
    <dbReference type="NCBI Taxonomy" id="2772109"/>
    <lineage>
        <taxon>Bacteria</taxon>
        <taxon>Pseudomonadati</taxon>
        <taxon>Bacteroidota</taxon>
        <taxon>Sphingobacteriia</taxon>
        <taxon>Sphingobacteriales</taxon>
        <taxon>Sphingobacteriaceae</taxon>
        <taxon>Mucilaginibacter</taxon>
    </lineage>
</organism>
<proteinExistence type="predicted"/>
<dbReference type="AlphaFoldDB" id="A0A926S1H1"/>
<reference evidence="3" key="1">
    <citation type="submission" date="2020-09" db="EMBL/GenBank/DDBJ databases">
        <title>Novel species of Mucilaginibacter isolated from a glacier on the Tibetan Plateau.</title>
        <authorList>
            <person name="Liu Q."/>
            <person name="Xin Y.-H."/>
        </authorList>
    </citation>
    <scope>NUCLEOTIDE SEQUENCE</scope>
    <source>
        <strain evidence="3">ZB1P21</strain>
    </source>
</reference>
<sequence length="272" mass="30719">MKITFLLGVVILGLSACEYGAPPKKEKHPIYTDTLTYTYKTIHERAADCGNKPDSACTVVKINYPQFNGNTLLNDTVQAKLLKVFMLSEKPDTSIKSMTANFLKSYADYKKSSQRERMFYDLDTYAKVIQQDSALISLEYGGYVYQGGAHGGSFTGFVNWNTKANKEVMLQDIMIDGYKDKLTNIAEGIFRKDEKLGPTESLEPNYFFKDSKFALNQNYAITPLGLRFMYNQYEIKPYAAGTTELFIPYTAIKNLLKPHTVIAQFINKNAGI</sequence>
<evidence type="ECO:0000313" key="3">
    <source>
        <dbReference type="EMBL" id="MBD1392139.1"/>
    </source>
</evidence>
<dbReference type="Gene3D" id="3.90.640.20">
    <property type="entry name" value="Heat-shock cognate protein, ATPase"/>
    <property type="match status" value="1"/>
</dbReference>
<dbReference type="RefSeq" id="WP_191160726.1">
    <property type="nucleotide sequence ID" value="NZ_JACWMX010000001.1"/>
</dbReference>
<dbReference type="Pfam" id="PF11738">
    <property type="entry name" value="DUF3298"/>
    <property type="match status" value="1"/>
</dbReference>
<evidence type="ECO:0000313" key="4">
    <source>
        <dbReference type="Proteomes" id="UP000619078"/>
    </source>
</evidence>
<accession>A0A926S1H1</accession>
<dbReference type="InterPro" id="IPR025303">
    <property type="entry name" value="PdaC"/>
</dbReference>
<name>A0A926S1H1_9SPHI</name>
<feature type="domain" description="Deacetylase PdaC" evidence="2">
    <location>
        <begin position="54"/>
        <end position="151"/>
    </location>
</feature>
<dbReference type="EMBL" id="JACWMX010000001">
    <property type="protein sequence ID" value="MBD1392139.1"/>
    <property type="molecule type" value="Genomic_DNA"/>
</dbReference>